<organism evidence="6 8">
    <name type="scientific">Colwellia hornerae</name>
    <dbReference type="NCBI Taxonomy" id="89402"/>
    <lineage>
        <taxon>Bacteria</taxon>
        <taxon>Pseudomonadati</taxon>
        <taxon>Pseudomonadota</taxon>
        <taxon>Gammaproteobacteria</taxon>
        <taxon>Alteromonadales</taxon>
        <taxon>Colwelliaceae</taxon>
        <taxon>Colwellia</taxon>
    </lineage>
</organism>
<dbReference type="SUPFAM" id="SSF50891">
    <property type="entry name" value="Cyclophilin-like"/>
    <property type="match status" value="1"/>
</dbReference>
<dbReference type="AlphaFoldDB" id="A0A5C6QJ55"/>
<evidence type="ECO:0000256" key="3">
    <source>
        <dbReference type="ARBA" id="ARBA00022840"/>
    </source>
</evidence>
<dbReference type="SMART" id="SM00796">
    <property type="entry name" value="AHS1"/>
    <property type="match status" value="1"/>
</dbReference>
<dbReference type="EMBL" id="VOLR01000010">
    <property type="protein sequence ID" value="TWX60233.1"/>
    <property type="molecule type" value="Genomic_DNA"/>
</dbReference>
<dbReference type="PANTHER" id="PTHR34698">
    <property type="entry name" value="5-OXOPROLINASE SUBUNIT B"/>
    <property type="match status" value="1"/>
</dbReference>
<evidence type="ECO:0000256" key="1">
    <source>
        <dbReference type="ARBA" id="ARBA00022741"/>
    </source>
</evidence>
<dbReference type="Gene3D" id="3.30.1360.40">
    <property type="match status" value="1"/>
</dbReference>
<dbReference type="GO" id="GO:0017168">
    <property type="term" value="F:5-oxoprolinase (ATP-hydrolyzing) activity"/>
    <property type="evidence" value="ECO:0007669"/>
    <property type="project" value="UniProtKB-EC"/>
</dbReference>
<dbReference type="InterPro" id="IPR029000">
    <property type="entry name" value="Cyclophilin-like_dom_sf"/>
</dbReference>
<keyword evidence="3" id="KW-0067">ATP-binding</keyword>
<comment type="caution">
    <text evidence="6">The sequence shown here is derived from an EMBL/GenBank/DDBJ whole genome shotgun (WGS) entry which is preliminary data.</text>
</comment>
<dbReference type="EMBL" id="VOLQ01000009">
    <property type="protein sequence ID" value="TWX68974.1"/>
    <property type="molecule type" value="Genomic_DNA"/>
</dbReference>
<dbReference type="InterPro" id="IPR003833">
    <property type="entry name" value="CT_C_D"/>
</dbReference>
<dbReference type="PANTHER" id="PTHR34698:SF2">
    <property type="entry name" value="5-OXOPROLINASE SUBUNIT B"/>
    <property type="match status" value="1"/>
</dbReference>
<dbReference type="Proteomes" id="UP000321917">
    <property type="component" value="Unassembled WGS sequence"/>
</dbReference>
<dbReference type="EC" id="3.5.2.9" evidence="6"/>
<dbReference type="Gene3D" id="2.40.100.10">
    <property type="entry name" value="Cyclophilin-like"/>
    <property type="match status" value="1"/>
</dbReference>
<dbReference type="RefSeq" id="WP_146799409.1">
    <property type="nucleotide sequence ID" value="NZ_VOLP01000011.1"/>
</dbReference>
<dbReference type="SUPFAM" id="SSF160467">
    <property type="entry name" value="PH0987 N-terminal domain-like"/>
    <property type="match status" value="1"/>
</dbReference>
<gene>
    <name evidence="6" type="primary">pxpB</name>
    <name evidence="5" type="ORF">ESZ26_08985</name>
    <name evidence="6" type="ORF">ESZ27_06445</name>
</gene>
<dbReference type="Proteomes" id="UP000321525">
    <property type="component" value="Unassembled WGS sequence"/>
</dbReference>
<keyword evidence="2 6" id="KW-0378">Hydrolase</keyword>
<evidence type="ECO:0000256" key="2">
    <source>
        <dbReference type="ARBA" id="ARBA00022801"/>
    </source>
</evidence>
<keyword evidence="7" id="KW-1185">Reference proteome</keyword>
<dbReference type="Pfam" id="PF02682">
    <property type="entry name" value="CT_C_D"/>
    <property type="match status" value="1"/>
</dbReference>
<reference evidence="6 8" key="1">
    <citation type="submission" date="2019-07" db="EMBL/GenBank/DDBJ databases">
        <title>Genomes of sea-ice associated Colwellia species.</title>
        <authorList>
            <person name="Bowman J.P."/>
        </authorList>
    </citation>
    <scope>NUCLEOTIDE SEQUENCE [LARGE SCALE GENOMIC DNA]</scope>
    <source>
        <strain evidence="5 7">ACAM 607</strain>
        <strain evidence="6 8">IC036</strain>
    </source>
</reference>
<evidence type="ECO:0000313" key="8">
    <source>
        <dbReference type="Proteomes" id="UP000321917"/>
    </source>
</evidence>
<protein>
    <submittedName>
        <fullName evidence="6">5-oxoprolinase subunit PxpB</fullName>
        <ecNumber evidence="6">3.5.2.9</ecNumber>
    </submittedName>
</protein>
<dbReference type="OrthoDB" id="9778567at2"/>
<accession>A0A5C6QJ55</accession>
<keyword evidence="1" id="KW-0547">Nucleotide-binding</keyword>
<proteinExistence type="predicted"/>
<evidence type="ECO:0000259" key="4">
    <source>
        <dbReference type="SMART" id="SM00796"/>
    </source>
</evidence>
<evidence type="ECO:0000313" key="5">
    <source>
        <dbReference type="EMBL" id="TWX60233.1"/>
    </source>
</evidence>
<evidence type="ECO:0000313" key="7">
    <source>
        <dbReference type="Proteomes" id="UP000321525"/>
    </source>
</evidence>
<feature type="domain" description="Carboxyltransferase" evidence="4">
    <location>
        <begin position="5"/>
        <end position="206"/>
    </location>
</feature>
<dbReference type="InterPro" id="IPR010016">
    <property type="entry name" value="PxpB"/>
</dbReference>
<name>A0A5C6QJ55_9GAMM</name>
<evidence type="ECO:0000313" key="6">
    <source>
        <dbReference type="EMBL" id="TWX68974.1"/>
    </source>
</evidence>
<dbReference type="NCBIfam" id="TIGR00370">
    <property type="entry name" value="5-oxoprolinase subunit PxpB"/>
    <property type="match status" value="1"/>
</dbReference>
<sequence length="234" mass="26019">MSAVFKIEIAGENSLILYFDKPVNDEVSAKVQQVQWLIRQEMSNDIIDLIPSYTSILVVFNLYKIDHQQITKKLQKLLINLPVINNIQGALIELPVYYASESGPDLAAIAQYKDLTIEQIITLHQQQEYHVYAIGFAPGFAYLGEIDERIAMPRLSTPRMKVPKGAVAIADRQTAVYPSTSPGGWNIIGLCPTEMFNANKTPVMPVQVGDRVKFKAISKDEFFALGGVLGAAYD</sequence>
<dbReference type="GO" id="GO:0005524">
    <property type="term" value="F:ATP binding"/>
    <property type="evidence" value="ECO:0007669"/>
    <property type="project" value="UniProtKB-KW"/>
</dbReference>